<protein>
    <submittedName>
        <fullName evidence="1">Uncharacterized protein</fullName>
    </submittedName>
</protein>
<sequence>MKLAYEERATIQSIAEAAGLSKAEVERVVKGMDLSWKNVSLVVKALAKKSPLRLTTYSAVAKALGRKGQGAIAVGRALATKGKVTPLEGAIVLTSNWRNPDYGGYLVPFEEPDWDIVRGSNCPRYRLLADQGIDVREGPDSGHYLIPDNQVITVPNELRLIAGLD</sequence>
<dbReference type="Proteomes" id="UP000316508">
    <property type="component" value="Unassembled WGS sequence"/>
</dbReference>
<reference evidence="1 2" key="1">
    <citation type="submission" date="2019-07" db="EMBL/GenBank/DDBJ databases">
        <title>Bifidobacterium asteroides genomes.</title>
        <authorList>
            <person name="Zheng H."/>
        </authorList>
    </citation>
    <scope>NUCLEOTIDE SEQUENCE [LARGE SCALE GENOMIC DNA]</scope>
    <source>
        <strain evidence="1 2">W8102</strain>
    </source>
</reference>
<gene>
    <name evidence="1" type="ORF">FPK30_04210</name>
</gene>
<evidence type="ECO:0000313" key="2">
    <source>
        <dbReference type="Proteomes" id="UP000316508"/>
    </source>
</evidence>
<proteinExistence type="predicted"/>
<accession>A0A556R3T6</accession>
<organism evidence="1 2">
    <name type="scientific">Bifidobacterium apousia</name>
    <dbReference type="NCBI Taxonomy" id="2750996"/>
    <lineage>
        <taxon>Bacteria</taxon>
        <taxon>Bacillati</taxon>
        <taxon>Actinomycetota</taxon>
        <taxon>Actinomycetes</taxon>
        <taxon>Bifidobacteriales</taxon>
        <taxon>Bifidobacteriaceae</taxon>
        <taxon>Bifidobacterium</taxon>
    </lineage>
</organism>
<keyword evidence="2" id="KW-1185">Reference proteome</keyword>
<evidence type="ECO:0000313" key="1">
    <source>
        <dbReference type="EMBL" id="TSJ83558.1"/>
    </source>
</evidence>
<name>A0A556R3T6_9BIFI</name>
<dbReference type="AlphaFoldDB" id="A0A556R3T6"/>
<comment type="caution">
    <text evidence="1">The sequence shown here is derived from an EMBL/GenBank/DDBJ whole genome shotgun (WGS) entry which is preliminary data.</text>
</comment>
<dbReference type="EMBL" id="VMHK01000002">
    <property type="protein sequence ID" value="TSJ83558.1"/>
    <property type="molecule type" value="Genomic_DNA"/>
</dbReference>